<evidence type="ECO:0000313" key="1">
    <source>
        <dbReference type="EMBL" id="MFB9529777.1"/>
    </source>
</evidence>
<evidence type="ECO:0000313" key="2">
    <source>
        <dbReference type="Proteomes" id="UP001589646"/>
    </source>
</evidence>
<dbReference type="EMBL" id="JBHMCE010000007">
    <property type="protein sequence ID" value="MFB9529777.1"/>
    <property type="molecule type" value="Genomic_DNA"/>
</dbReference>
<dbReference type="Proteomes" id="UP001589646">
    <property type="component" value="Unassembled WGS sequence"/>
</dbReference>
<keyword evidence="2" id="KW-1185">Reference proteome</keyword>
<accession>A0ABV5Q2T5</accession>
<reference evidence="1 2" key="1">
    <citation type="submission" date="2024-09" db="EMBL/GenBank/DDBJ databases">
        <authorList>
            <person name="Sun Q."/>
            <person name="Mori K."/>
        </authorList>
    </citation>
    <scope>NUCLEOTIDE SEQUENCE [LARGE SCALE GENOMIC DNA]</scope>
    <source>
        <strain evidence="1 2">JCM 3323</strain>
    </source>
</reference>
<proteinExistence type="predicted"/>
<protein>
    <submittedName>
        <fullName evidence="1">Uncharacterized protein</fullName>
    </submittedName>
</protein>
<organism evidence="1 2">
    <name type="scientific">Nonomuraea roseola</name>
    <dbReference type="NCBI Taxonomy" id="46179"/>
    <lineage>
        <taxon>Bacteria</taxon>
        <taxon>Bacillati</taxon>
        <taxon>Actinomycetota</taxon>
        <taxon>Actinomycetes</taxon>
        <taxon>Streptosporangiales</taxon>
        <taxon>Streptosporangiaceae</taxon>
        <taxon>Nonomuraea</taxon>
    </lineage>
</organism>
<comment type="caution">
    <text evidence="1">The sequence shown here is derived from an EMBL/GenBank/DDBJ whole genome shotgun (WGS) entry which is preliminary data.</text>
</comment>
<sequence>MLVGDAAITGDPTPAVGCGWAFRAAEWLVDSTAPALLDGGDLEAGIAAYRRALGFVAGHDRLGRRDAMARPVNRVQKLVTRGAHRDPELGRRVYLFSMRAIPVAELINPRTLLRAVWAATRP</sequence>
<name>A0ABV5Q2T5_9ACTN</name>
<gene>
    <name evidence="1" type="ORF">ACFFRN_24500</name>
</gene>
<dbReference type="RefSeq" id="WP_346127832.1">
    <property type="nucleotide sequence ID" value="NZ_BAAAXC010000015.1"/>
</dbReference>